<name>A0A1R3W6V5_9RHOB</name>
<dbReference type="AlphaFoldDB" id="A0A1R3W6V5"/>
<dbReference type="Proteomes" id="UP000192455">
    <property type="component" value="Unassembled WGS sequence"/>
</dbReference>
<dbReference type="STRING" id="515897.SAMN05421849_0022"/>
<gene>
    <name evidence="1" type="ORF">SAMN05421849_0022</name>
</gene>
<proteinExistence type="predicted"/>
<protein>
    <submittedName>
        <fullName evidence="1">Uncharacterized protein</fullName>
    </submittedName>
</protein>
<dbReference type="RefSeq" id="WP_076646154.1">
    <property type="nucleotide sequence ID" value="NZ_FTPS01000001.1"/>
</dbReference>
<reference evidence="1 2" key="1">
    <citation type="submission" date="2017-01" db="EMBL/GenBank/DDBJ databases">
        <authorList>
            <person name="Mah S.A."/>
            <person name="Swanson W.J."/>
            <person name="Moy G.W."/>
            <person name="Vacquier V.D."/>
        </authorList>
    </citation>
    <scope>NUCLEOTIDE SEQUENCE [LARGE SCALE GENOMIC DNA]</scope>
    <source>
        <strain evidence="1 2">DSM 21219</strain>
    </source>
</reference>
<evidence type="ECO:0000313" key="2">
    <source>
        <dbReference type="Proteomes" id="UP000192455"/>
    </source>
</evidence>
<sequence>MKDLHSGLTVAAAIDAATLTDDDTPEAIDLRGFKGAEIVLAIGAGDITFSDTDKIEFTLTHSDDDSSYEAVTADDLLGVAAVGEGGIVKALVEAHATAGVYRFGYVGIRRYLKLLAAFSGTHATGTPIAALVIKGHGQINPQADQA</sequence>
<keyword evidence="2" id="KW-1185">Reference proteome</keyword>
<dbReference type="OrthoDB" id="5464931at2"/>
<dbReference type="EMBL" id="FTPS01000001">
    <property type="protein sequence ID" value="SIT73689.1"/>
    <property type="molecule type" value="Genomic_DNA"/>
</dbReference>
<accession>A0A1R3W6V5</accession>
<organism evidence="1 2">
    <name type="scientific">Pontibaca methylaminivorans</name>
    <dbReference type="NCBI Taxonomy" id="515897"/>
    <lineage>
        <taxon>Bacteria</taxon>
        <taxon>Pseudomonadati</taxon>
        <taxon>Pseudomonadota</taxon>
        <taxon>Alphaproteobacteria</taxon>
        <taxon>Rhodobacterales</taxon>
        <taxon>Roseobacteraceae</taxon>
        <taxon>Pontibaca</taxon>
    </lineage>
</organism>
<evidence type="ECO:0000313" key="1">
    <source>
        <dbReference type="EMBL" id="SIT73689.1"/>
    </source>
</evidence>